<evidence type="ECO:0000256" key="3">
    <source>
        <dbReference type="ARBA" id="ARBA00023002"/>
    </source>
</evidence>
<evidence type="ECO:0000259" key="5">
    <source>
        <dbReference type="SMART" id="SM01003"/>
    </source>
</evidence>
<dbReference type="EMBL" id="DTDP01000102">
    <property type="protein sequence ID" value="HGK53857.1"/>
    <property type="molecule type" value="Genomic_DNA"/>
</dbReference>
<dbReference type="Gene3D" id="3.40.50.720">
    <property type="entry name" value="NAD(P)-binding Rossmann-like Domain"/>
    <property type="match status" value="2"/>
</dbReference>
<dbReference type="AlphaFoldDB" id="A0A7V3ZT61"/>
<comment type="caution">
    <text evidence="6">The sequence shown here is derived from an EMBL/GenBank/DDBJ whole genome shotgun (WGS) entry which is preliminary data.</text>
</comment>
<feature type="domain" description="Alanine dehydrogenase/pyridine nucleotide transhydrogenase NAD(H)-binding" evidence="4">
    <location>
        <begin position="153"/>
        <end position="301"/>
    </location>
</feature>
<evidence type="ECO:0000313" key="7">
    <source>
        <dbReference type="EMBL" id="HGM97621.1"/>
    </source>
</evidence>
<dbReference type="PANTHER" id="PTHR42795">
    <property type="entry name" value="ALANINE DEHYDROGENASE"/>
    <property type="match status" value="1"/>
</dbReference>
<dbReference type="EC" id="1.4.1.1" evidence="2"/>
<dbReference type="PANTHER" id="PTHR42795:SF1">
    <property type="entry name" value="ALANINE DEHYDROGENASE"/>
    <property type="match status" value="1"/>
</dbReference>
<evidence type="ECO:0000259" key="4">
    <source>
        <dbReference type="SMART" id="SM01002"/>
    </source>
</evidence>
<organism evidence="6">
    <name type="scientific">candidate division WOR-3 bacterium</name>
    <dbReference type="NCBI Taxonomy" id="2052148"/>
    <lineage>
        <taxon>Bacteria</taxon>
        <taxon>Bacteria division WOR-3</taxon>
    </lineage>
</organism>
<proteinExistence type="inferred from homology"/>
<reference evidence="6" key="1">
    <citation type="journal article" date="2020" name="mSystems">
        <title>Genome- and Community-Level Interaction Insights into Carbon Utilization and Element Cycling Functions of Hydrothermarchaeota in Hydrothermal Sediment.</title>
        <authorList>
            <person name="Zhou Z."/>
            <person name="Liu Y."/>
            <person name="Xu W."/>
            <person name="Pan J."/>
            <person name="Luo Z.H."/>
            <person name="Li M."/>
        </authorList>
    </citation>
    <scope>NUCLEOTIDE SEQUENCE [LARGE SCALE GENOMIC DNA]</scope>
    <source>
        <strain evidence="7">SpSt-626</strain>
        <strain evidence="6">SpSt-695</strain>
    </source>
</reference>
<dbReference type="SMART" id="SM01003">
    <property type="entry name" value="AlaDh_PNT_N"/>
    <property type="match status" value="1"/>
</dbReference>
<dbReference type="SUPFAM" id="SSF51735">
    <property type="entry name" value="NAD(P)-binding Rossmann-fold domains"/>
    <property type="match status" value="1"/>
</dbReference>
<dbReference type="InterPro" id="IPR007886">
    <property type="entry name" value="AlaDH/PNT_N"/>
</dbReference>
<accession>A0A7V3ZT61</accession>
<dbReference type="SMART" id="SM01002">
    <property type="entry name" value="AlaDh_PNT_C"/>
    <property type="match status" value="1"/>
</dbReference>
<evidence type="ECO:0000256" key="2">
    <source>
        <dbReference type="ARBA" id="ARBA00012897"/>
    </source>
</evidence>
<dbReference type="InterPro" id="IPR007698">
    <property type="entry name" value="AlaDH/PNT_NAD(H)-bd"/>
</dbReference>
<comment type="similarity">
    <text evidence="1">Belongs to the AlaDH/PNT family.</text>
</comment>
<evidence type="ECO:0000256" key="1">
    <source>
        <dbReference type="ARBA" id="ARBA00005689"/>
    </source>
</evidence>
<dbReference type="GO" id="GO:0042853">
    <property type="term" value="P:L-alanine catabolic process"/>
    <property type="evidence" value="ECO:0007669"/>
    <property type="project" value="InterPro"/>
</dbReference>
<protein>
    <recommendedName>
        <fullName evidence="2">alanine dehydrogenase</fullName>
        <ecNumber evidence="2">1.4.1.1</ecNumber>
    </recommendedName>
</protein>
<dbReference type="CDD" id="cd05305">
    <property type="entry name" value="L-AlaDH"/>
    <property type="match status" value="1"/>
</dbReference>
<feature type="domain" description="Alanine dehydrogenase/pyridine nucleotide transhydrogenase N-terminal" evidence="5">
    <location>
        <begin position="5"/>
        <end position="141"/>
    </location>
</feature>
<dbReference type="Pfam" id="PF05222">
    <property type="entry name" value="AlaDh_PNT_N"/>
    <property type="match status" value="1"/>
</dbReference>
<dbReference type="SUPFAM" id="SSF52283">
    <property type="entry name" value="Formate/glycerate dehydrogenase catalytic domain-like"/>
    <property type="match status" value="1"/>
</dbReference>
<name>A0A7V3ZT61_UNCW3</name>
<dbReference type="GO" id="GO:0005886">
    <property type="term" value="C:plasma membrane"/>
    <property type="evidence" value="ECO:0007669"/>
    <property type="project" value="TreeGrafter"/>
</dbReference>
<dbReference type="InterPro" id="IPR036291">
    <property type="entry name" value="NAD(P)-bd_dom_sf"/>
</dbReference>
<dbReference type="EMBL" id="DTAR01000089">
    <property type="protein sequence ID" value="HGM97621.1"/>
    <property type="molecule type" value="Genomic_DNA"/>
</dbReference>
<gene>
    <name evidence="7" type="ORF">ENT96_01040</name>
    <name evidence="6" type="ORF">ENU72_02395</name>
</gene>
<evidence type="ECO:0000313" key="6">
    <source>
        <dbReference type="EMBL" id="HGK53857.1"/>
    </source>
</evidence>
<keyword evidence="3" id="KW-0560">Oxidoreductase</keyword>
<dbReference type="InterPro" id="IPR008141">
    <property type="entry name" value="Ala_DH"/>
</dbReference>
<dbReference type="Pfam" id="PF01262">
    <property type="entry name" value="AlaDh_PNT_C"/>
    <property type="match status" value="1"/>
</dbReference>
<dbReference type="GO" id="GO:0000286">
    <property type="term" value="F:alanine dehydrogenase activity"/>
    <property type="evidence" value="ECO:0007669"/>
    <property type="project" value="UniProtKB-EC"/>
</dbReference>
<sequence length="371" mass="41212">MLSISIPKEERYRGSIERRVPLTPAGVKELNEYGVKIYIEKDVGKDLGFSDEEYTHAGAQIVFSKEEAFKRGDIVLKISPPKEEEIDLLSEGQTVFSFQDIFIVPKKIIEKYIQKKLTVIGFEGIEEKGIYPVLRISSEIAGKLAPQIAGRYLEITRGGLGILIGGLTGIPPADVVIVGGGTLGYYAARSFLGLGATVYILDVNTRRLEEIDLLFDGRVITAYATAKNIEKFVSFAEVLIGAVQIPGERAPIVIKREMLKKMRDGGVFIDFSIDRGGCSETSRPTPDETYVYKEEGIIHFCVPNVPSFVARTASHGINNAIIPYLKEMAKKGIEKTIFENPAIYKGTYIKNGKFIRKYTWAEGFPVEEIKI</sequence>